<comment type="similarity">
    <text evidence="5">Belongs to the BPI/LBP/Plunc superfamily. BPI/LBP family.</text>
</comment>
<dbReference type="FunFam" id="3.15.20.10:FF:000002">
    <property type="entry name" value="Cholesteryl ester transfer protein"/>
    <property type="match status" value="1"/>
</dbReference>
<feature type="chain" id="PRO_5029753795" description="Cholesteryl ester transfer protein" evidence="19">
    <location>
        <begin position="25"/>
        <end position="507"/>
    </location>
</feature>
<evidence type="ECO:0000256" key="7">
    <source>
        <dbReference type="ARBA" id="ARBA00022448"/>
    </source>
</evidence>
<dbReference type="GO" id="GO:0070328">
    <property type="term" value="P:triglyceride homeostasis"/>
    <property type="evidence" value="ECO:0007669"/>
    <property type="project" value="TreeGrafter"/>
</dbReference>
<comment type="catalytic activity">
    <reaction evidence="3">
        <text>1,2,3-tri-(9Z-octadecenoyl)-glycerol(in) = 1,2,3-tri-(9Z-octadecenoyl)-glycerol(out)</text>
        <dbReference type="Rhea" id="RHEA:43352"/>
        <dbReference type="ChEBI" id="CHEBI:53753"/>
    </reaction>
</comment>
<reference evidence="22 23" key="1">
    <citation type="submission" date="2019-09" db="EMBL/GenBank/DDBJ databases">
        <title>Bird 10,000 Genomes (B10K) Project - Family phase.</title>
        <authorList>
            <person name="Zhang G."/>
        </authorList>
    </citation>
    <scope>NUCLEOTIDE SEQUENCE [LARGE SCALE GENOMIC DNA]</scope>
    <source>
        <strain evidence="22">B10K-DU-030-03</strain>
    </source>
</reference>
<name>A0A7L3KP53_9PASS</name>
<feature type="disulfide bond" evidence="18">
    <location>
        <begin position="171"/>
        <end position="212"/>
    </location>
</feature>
<dbReference type="GO" id="GO:0055091">
    <property type="term" value="P:phospholipid homeostasis"/>
    <property type="evidence" value="ECO:0007669"/>
    <property type="project" value="TreeGrafter"/>
</dbReference>
<dbReference type="InterPro" id="IPR017942">
    <property type="entry name" value="Lipid-bd_serum_glycop_N"/>
</dbReference>
<proteinExistence type="inferred from homology"/>
<evidence type="ECO:0000256" key="12">
    <source>
        <dbReference type="ARBA" id="ARBA00023098"/>
    </source>
</evidence>
<evidence type="ECO:0000256" key="6">
    <source>
        <dbReference type="ARBA" id="ARBA00022354"/>
    </source>
</evidence>
<dbReference type="SMART" id="SM00329">
    <property type="entry name" value="BPI2"/>
    <property type="match status" value="1"/>
</dbReference>
<feature type="domain" description="Lipid-binding serum glycoprotein C-terminal" evidence="21">
    <location>
        <begin position="283"/>
        <end position="490"/>
    </location>
</feature>
<feature type="non-terminal residue" evidence="22">
    <location>
        <position position="507"/>
    </location>
</feature>
<dbReference type="GO" id="GO:0034197">
    <property type="term" value="P:triglyceride transport"/>
    <property type="evidence" value="ECO:0007669"/>
    <property type="project" value="TreeGrafter"/>
</dbReference>
<dbReference type="Pfam" id="PF01273">
    <property type="entry name" value="LBP_BPI_CETP"/>
    <property type="match status" value="1"/>
</dbReference>
<dbReference type="GO" id="GO:0031210">
    <property type="term" value="F:phosphatidylcholine binding"/>
    <property type="evidence" value="ECO:0007669"/>
    <property type="project" value="TreeGrafter"/>
</dbReference>
<evidence type="ECO:0000256" key="13">
    <source>
        <dbReference type="ARBA" id="ARBA00023157"/>
    </source>
</evidence>
<evidence type="ECO:0000256" key="4">
    <source>
        <dbReference type="ARBA" id="ARBA00004613"/>
    </source>
</evidence>
<evidence type="ECO:0000256" key="1">
    <source>
        <dbReference type="ARBA" id="ARBA00000222"/>
    </source>
</evidence>
<keyword evidence="10 19" id="KW-0732">Signal</keyword>
<organism evidence="22 23">
    <name type="scientific">Drymodes brunneopygia</name>
    <dbReference type="NCBI Taxonomy" id="626378"/>
    <lineage>
        <taxon>Eukaryota</taxon>
        <taxon>Metazoa</taxon>
        <taxon>Chordata</taxon>
        <taxon>Craniata</taxon>
        <taxon>Vertebrata</taxon>
        <taxon>Euteleostomi</taxon>
        <taxon>Archelosauria</taxon>
        <taxon>Archosauria</taxon>
        <taxon>Dinosauria</taxon>
        <taxon>Saurischia</taxon>
        <taxon>Theropoda</taxon>
        <taxon>Coelurosauria</taxon>
        <taxon>Aves</taxon>
        <taxon>Neognathae</taxon>
        <taxon>Neoaves</taxon>
        <taxon>Telluraves</taxon>
        <taxon>Australaves</taxon>
        <taxon>Passeriformes</taxon>
        <taxon>Petroicidae</taxon>
        <taxon>Drymodes</taxon>
    </lineage>
</organism>
<dbReference type="InterPro" id="IPR017130">
    <property type="entry name" value="Cholesteryl_ester_transfer"/>
</dbReference>
<dbReference type="PANTHER" id="PTHR47616:SF1">
    <property type="entry name" value="CHOLESTERYL ESTER TRANSFER PROTEIN"/>
    <property type="match status" value="1"/>
</dbReference>
<evidence type="ECO:0000256" key="18">
    <source>
        <dbReference type="PIRSR" id="PIRSR037185-50"/>
    </source>
</evidence>
<keyword evidence="8" id="KW-0964">Secreted</keyword>
<comment type="catalytic activity">
    <reaction evidence="1">
        <text>cholesteryl (9Z-octadecenoate)(in) = cholesteryl (9Z-octadecenoate)(out)</text>
        <dbReference type="Rhea" id="RHEA:43348"/>
        <dbReference type="ChEBI" id="CHEBI:46898"/>
    </reaction>
</comment>
<evidence type="ECO:0000256" key="19">
    <source>
        <dbReference type="SAM" id="SignalP"/>
    </source>
</evidence>
<dbReference type="SUPFAM" id="SSF55394">
    <property type="entry name" value="Bactericidal permeability-increasing protein, BPI"/>
    <property type="match status" value="2"/>
</dbReference>
<evidence type="ECO:0000313" key="22">
    <source>
        <dbReference type="EMBL" id="NXU43301.1"/>
    </source>
</evidence>
<dbReference type="Gene3D" id="3.15.10.10">
    <property type="entry name" value="Bactericidal permeability-increasing protein, domain 1"/>
    <property type="match status" value="1"/>
</dbReference>
<dbReference type="GO" id="GO:0042632">
    <property type="term" value="P:cholesterol homeostasis"/>
    <property type="evidence" value="ECO:0007669"/>
    <property type="project" value="TreeGrafter"/>
</dbReference>
<dbReference type="GO" id="GO:0034375">
    <property type="term" value="P:high-density lipoprotein particle remodeling"/>
    <property type="evidence" value="ECO:0007669"/>
    <property type="project" value="TreeGrafter"/>
</dbReference>
<dbReference type="FunFam" id="3.15.10.10:FF:000002">
    <property type="entry name" value="Cholesteryl ester transfer protein"/>
    <property type="match status" value="1"/>
</dbReference>
<dbReference type="GO" id="GO:0017129">
    <property type="term" value="F:triglyceride binding"/>
    <property type="evidence" value="ECO:0007669"/>
    <property type="project" value="TreeGrafter"/>
</dbReference>
<dbReference type="PROSITE" id="PS51257">
    <property type="entry name" value="PROKAR_LIPOPROTEIN"/>
    <property type="match status" value="1"/>
</dbReference>
<dbReference type="CDD" id="cd00025">
    <property type="entry name" value="BPI1"/>
    <property type="match status" value="1"/>
</dbReference>
<dbReference type="EMBL" id="VZTZ01038394">
    <property type="protein sequence ID" value="NXU43301.1"/>
    <property type="molecule type" value="Genomic_DNA"/>
</dbReference>
<dbReference type="AlphaFoldDB" id="A0A7L3KP53"/>
<dbReference type="GO" id="GO:0120020">
    <property type="term" value="F:cholesterol transfer activity"/>
    <property type="evidence" value="ECO:0007669"/>
    <property type="project" value="InterPro"/>
</dbReference>
<gene>
    <name evidence="22" type="primary">Cetp</name>
    <name evidence="22" type="ORF">DRYBRU_R11483</name>
</gene>
<keyword evidence="23" id="KW-1185">Reference proteome</keyword>
<keyword evidence="12" id="KW-0443">Lipid metabolism</keyword>
<dbReference type="GO" id="GO:0043691">
    <property type="term" value="P:reverse cholesterol transport"/>
    <property type="evidence" value="ECO:0007669"/>
    <property type="project" value="InterPro"/>
</dbReference>
<feature type="signal peptide" evidence="19">
    <location>
        <begin position="1"/>
        <end position="24"/>
    </location>
</feature>
<dbReference type="GO" id="GO:0008203">
    <property type="term" value="P:cholesterol metabolic process"/>
    <property type="evidence" value="ECO:0007669"/>
    <property type="project" value="UniProtKB-KW"/>
</dbReference>
<dbReference type="SMART" id="SM00328">
    <property type="entry name" value="BPI1"/>
    <property type="match status" value="1"/>
</dbReference>
<evidence type="ECO:0000259" key="21">
    <source>
        <dbReference type="SMART" id="SM00329"/>
    </source>
</evidence>
<dbReference type="Proteomes" id="UP000525319">
    <property type="component" value="Unassembled WGS sequence"/>
</dbReference>
<evidence type="ECO:0000256" key="10">
    <source>
        <dbReference type="ARBA" id="ARBA00022729"/>
    </source>
</evidence>
<dbReference type="InterPro" id="IPR001124">
    <property type="entry name" value="Lipid-bd_serum_glycop_C"/>
</dbReference>
<evidence type="ECO:0000256" key="11">
    <source>
        <dbReference type="ARBA" id="ARBA00023055"/>
    </source>
</evidence>
<keyword evidence="9" id="KW-0153">Cholesterol metabolism</keyword>
<dbReference type="GO" id="GO:0046470">
    <property type="term" value="P:phosphatidylcholine metabolic process"/>
    <property type="evidence" value="ECO:0007669"/>
    <property type="project" value="TreeGrafter"/>
</dbReference>
<keyword evidence="16" id="KW-0753">Steroid metabolism</keyword>
<keyword evidence="15" id="KW-0325">Glycoprotein</keyword>
<evidence type="ECO:0000256" key="14">
    <source>
        <dbReference type="ARBA" id="ARBA00023166"/>
    </source>
</evidence>
<comment type="catalytic activity">
    <reaction evidence="2">
        <text>cholesteryl (9Z,12Z)-octadecadienoate(in) = cholesteryl (9Z,12Z)-octadecadienoate(out)</text>
        <dbReference type="Rhea" id="RHEA:43356"/>
        <dbReference type="ChEBI" id="CHEBI:41509"/>
    </reaction>
</comment>
<protein>
    <recommendedName>
        <fullName evidence="6">Cholesteryl ester transfer protein</fullName>
    </recommendedName>
</protein>
<dbReference type="GO" id="GO:0034364">
    <property type="term" value="C:high-density lipoprotein particle"/>
    <property type="evidence" value="ECO:0007669"/>
    <property type="project" value="InterPro"/>
</dbReference>
<dbReference type="PANTHER" id="PTHR47616">
    <property type="entry name" value="CHOLESTERYL ESTER TRANSFER PROTEIN"/>
    <property type="match status" value="1"/>
</dbReference>
<evidence type="ECO:0000256" key="17">
    <source>
        <dbReference type="ARBA" id="ARBA00045611"/>
    </source>
</evidence>
<sequence>MCCAGRMMLGTFSILLVLAHTAAAAGCEFGPFPYRATGIVCRMTKPAALLLNQETAQVIQAAFRNAKFPNITGERSMRLLGRVAYGLSNIQVNDLSIERSEVELREDNAFTIAIKNVTALFRGTLTYGYAGAWFLQLFHSVDFEIESSIDLQLNINLMCQKEQVAPDASDCYLTFHKLTLHLQGDKQPGWLKQLFTDFISFTLKLVLKREVCKEINGVAQTLTNFILDLAANFVQDKDIIVDISLAADPVIKGSYIESHHKGLVVYKNISSVLSDSVFSPSLLTEDRMLYFWLSEHSLSSLAAAAFLDGRLVLNLRGEKLQELFEMEDSEVQRKAVQMIFQGTSYNDSVAKVWSLTQPQISPQPEGTVVRSLAAVEVSILPAGGEPLVALYMEKEITVTIQATYAEKKLILQPVDSSIEIKVFKCTADPSGTDPSIQSFLQNMILVAGIPEVTSSIGSALTALLNSKRLDLFDIINPEIITRKGYVIVQLDFGFPSHLLLNFLEKSL</sequence>
<comment type="subcellular location">
    <subcellularLocation>
        <location evidence="4">Secreted</location>
    </subcellularLocation>
</comment>
<dbReference type="GO" id="GO:0034372">
    <property type="term" value="P:very-low-density lipoprotein particle remodeling"/>
    <property type="evidence" value="ECO:0007669"/>
    <property type="project" value="TreeGrafter"/>
</dbReference>
<comment type="function">
    <text evidence="17">Involved in the transfer of neutral lipids, including cholesteryl ester and triglyceride, among lipoprotein particles. Allows the net movement of cholesteryl ester from high density lipoproteins/HDL to triglyceride-rich very low density lipoproteins/VLDL, and the equimolar transport of triglyceride from VLDL to HDL. Regulates the reverse cholesterol transport, by which excess cholesterol is removed from peripheral tissues and returned to the liver for elimination.</text>
</comment>
<evidence type="ECO:0000256" key="3">
    <source>
        <dbReference type="ARBA" id="ARBA00001417"/>
    </source>
</evidence>
<keyword evidence="13 18" id="KW-1015">Disulfide bond</keyword>
<dbReference type="GO" id="GO:0015485">
    <property type="term" value="F:cholesterol binding"/>
    <property type="evidence" value="ECO:0007669"/>
    <property type="project" value="TreeGrafter"/>
</dbReference>
<dbReference type="GO" id="GO:0005548">
    <property type="term" value="F:phospholipid transporter activity"/>
    <property type="evidence" value="ECO:0007669"/>
    <property type="project" value="TreeGrafter"/>
</dbReference>
<evidence type="ECO:0000256" key="5">
    <source>
        <dbReference type="ARBA" id="ARBA00007292"/>
    </source>
</evidence>
<dbReference type="GO" id="GO:0034374">
    <property type="term" value="P:low-density lipoprotein particle remodeling"/>
    <property type="evidence" value="ECO:0007669"/>
    <property type="project" value="TreeGrafter"/>
</dbReference>
<keyword evidence="7" id="KW-0813">Transport</keyword>
<evidence type="ECO:0000256" key="15">
    <source>
        <dbReference type="ARBA" id="ARBA00023180"/>
    </source>
</evidence>
<comment type="caution">
    <text evidence="22">The sequence shown here is derived from an EMBL/GenBank/DDBJ whole genome shotgun (WGS) entry which is preliminary data.</text>
</comment>
<feature type="non-terminal residue" evidence="22">
    <location>
        <position position="1"/>
    </location>
</feature>
<dbReference type="Gene3D" id="3.15.20.10">
    <property type="entry name" value="Bactericidal permeability-increasing protein, domain 2"/>
    <property type="match status" value="1"/>
</dbReference>
<evidence type="ECO:0000259" key="20">
    <source>
        <dbReference type="SMART" id="SM00328"/>
    </source>
</evidence>
<dbReference type="PIRSF" id="PIRSF037185">
    <property type="entry name" value="Cholesteryl_ester_transf"/>
    <property type="match status" value="1"/>
</dbReference>
<evidence type="ECO:0000256" key="8">
    <source>
        <dbReference type="ARBA" id="ARBA00022525"/>
    </source>
</evidence>
<dbReference type="InterPro" id="IPR017943">
    <property type="entry name" value="Bactericidal_perm-incr_a/b_dom"/>
</dbReference>
<dbReference type="OrthoDB" id="9940758at2759"/>
<keyword evidence="14" id="KW-1207">Sterol metabolism</keyword>
<evidence type="ECO:0000256" key="16">
    <source>
        <dbReference type="ARBA" id="ARBA00023221"/>
    </source>
</evidence>
<evidence type="ECO:0000256" key="9">
    <source>
        <dbReference type="ARBA" id="ARBA00022548"/>
    </source>
</evidence>
<feature type="domain" description="Lipid-binding serum glycoprotein N-terminal" evidence="20">
    <location>
        <begin position="42"/>
        <end position="269"/>
    </location>
</feature>
<evidence type="ECO:0000256" key="2">
    <source>
        <dbReference type="ARBA" id="ARBA00001140"/>
    </source>
</evidence>
<accession>A0A7L3KP53</accession>
<dbReference type="GO" id="GO:0006641">
    <property type="term" value="P:triglyceride metabolic process"/>
    <property type="evidence" value="ECO:0007669"/>
    <property type="project" value="TreeGrafter"/>
</dbReference>
<keyword evidence="11" id="KW-0445">Lipid transport</keyword>
<evidence type="ECO:0000313" key="23">
    <source>
        <dbReference type="Proteomes" id="UP000525319"/>
    </source>
</evidence>